<proteinExistence type="predicted"/>
<organism evidence="1 2">
    <name type="scientific">Micromonospora orduensis</name>
    <dbReference type="NCBI Taxonomy" id="1420891"/>
    <lineage>
        <taxon>Bacteria</taxon>
        <taxon>Bacillati</taxon>
        <taxon>Actinomycetota</taxon>
        <taxon>Actinomycetes</taxon>
        <taxon>Micromonosporales</taxon>
        <taxon>Micromonosporaceae</taxon>
        <taxon>Micromonospora</taxon>
    </lineage>
</organism>
<name>A0A5C4QXG6_9ACTN</name>
<evidence type="ECO:0000313" key="1">
    <source>
        <dbReference type="EMBL" id="TNH30756.1"/>
    </source>
</evidence>
<gene>
    <name evidence="1" type="ORF">FHG89_05765</name>
</gene>
<reference evidence="1 2" key="1">
    <citation type="submission" date="2019-06" db="EMBL/GenBank/DDBJ databases">
        <title>Micromonospora ordensis sp. nov., isolated from deep marine sediment.</title>
        <authorList>
            <person name="Veyisoglu A."/>
            <person name="Carro L."/>
            <person name="Klenk H.-P."/>
            <person name="Sahin N."/>
        </authorList>
    </citation>
    <scope>NUCLEOTIDE SEQUENCE [LARGE SCALE GENOMIC DNA]</scope>
    <source>
        <strain evidence="1 2">S2509</strain>
    </source>
</reference>
<evidence type="ECO:0000313" key="2">
    <source>
        <dbReference type="Proteomes" id="UP000306145"/>
    </source>
</evidence>
<accession>A0A5C4QXG6</accession>
<protein>
    <submittedName>
        <fullName evidence="1">Uncharacterized protein</fullName>
    </submittedName>
</protein>
<dbReference type="EMBL" id="VDFY01000099">
    <property type="protein sequence ID" value="TNH30756.1"/>
    <property type="molecule type" value="Genomic_DNA"/>
</dbReference>
<dbReference type="RefSeq" id="WP_139583308.1">
    <property type="nucleotide sequence ID" value="NZ_VDFY01000099.1"/>
</dbReference>
<sequence>MDTRLLHLPAHGCTPKAYLANTAMVVFQLGSWWRPRTAIRRDQLVRGLPVPHAEWRDEARAIGDRAETVALTFQFGRVTGPPPFEISN</sequence>
<keyword evidence="2" id="KW-1185">Reference proteome</keyword>
<comment type="caution">
    <text evidence="1">The sequence shown here is derived from an EMBL/GenBank/DDBJ whole genome shotgun (WGS) entry which is preliminary data.</text>
</comment>
<dbReference type="Proteomes" id="UP000306145">
    <property type="component" value="Unassembled WGS sequence"/>
</dbReference>
<dbReference type="AlphaFoldDB" id="A0A5C4QXG6"/>